<keyword evidence="12" id="KW-0511">Multifunctional enzyme</keyword>
<evidence type="ECO:0000259" key="17">
    <source>
        <dbReference type="Pfam" id="PF00905"/>
    </source>
</evidence>
<keyword evidence="11 16" id="KW-0472">Membrane</keyword>
<keyword evidence="9" id="KW-0573">Peptidoglycan synthesis</keyword>
<proteinExistence type="predicted"/>
<evidence type="ECO:0000256" key="5">
    <source>
        <dbReference type="ARBA" id="ARBA00022679"/>
    </source>
</evidence>
<keyword evidence="5" id="KW-0808">Transferase</keyword>
<dbReference type="SUPFAM" id="SSF56601">
    <property type="entry name" value="beta-lactamase/transpeptidase-like"/>
    <property type="match status" value="1"/>
</dbReference>
<keyword evidence="10 16" id="KW-1133">Transmembrane helix</keyword>
<evidence type="ECO:0000256" key="15">
    <source>
        <dbReference type="ARBA" id="ARBA00049902"/>
    </source>
</evidence>
<dbReference type="InterPro" id="IPR012338">
    <property type="entry name" value="Beta-lactam/transpept-like"/>
</dbReference>
<dbReference type="InterPro" id="IPR036950">
    <property type="entry name" value="PBP_transglycosylase"/>
</dbReference>
<keyword evidence="2" id="KW-0121">Carboxypeptidase</keyword>
<dbReference type="PANTHER" id="PTHR32282">
    <property type="entry name" value="BINDING PROTEIN TRANSPEPTIDASE, PUTATIVE-RELATED"/>
    <property type="match status" value="1"/>
</dbReference>
<keyword evidence="7" id="KW-0378">Hydrolase</keyword>
<dbReference type="EMBL" id="BAAACZ010000029">
    <property type="protein sequence ID" value="GAA0471314.1"/>
    <property type="molecule type" value="Genomic_DNA"/>
</dbReference>
<dbReference type="InterPro" id="IPR001460">
    <property type="entry name" value="PCN-bd_Tpept"/>
</dbReference>
<feature type="domain" description="Glycosyl transferase family 51" evidence="18">
    <location>
        <begin position="63"/>
        <end position="235"/>
    </location>
</feature>
<evidence type="ECO:0000256" key="2">
    <source>
        <dbReference type="ARBA" id="ARBA00022645"/>
    </source>
</evidence>
<dbReference type="Gene3D" id="3.40.710.10">
    <property type="entry name" value="DD-peptidase/beta-lactamase superfamily"/>
    <property type="match status" value="1"/>
</dbReference>
<evidence type="ECO:0000256" key="1">
    <source>
        <dbReference type="ARBA" id="ARBA00022475"/>
    </source>
</evidence>
<dbReference type="InterPro" id="IPR050396">
    <property type="entry name" value="Glycosyltr_51/Transpeptidase"/>
</dbReference>
<comment type="catalytic activity">
    <reaction evidence="15">
        <text>[GlcNAc-(1-&gt;4)-Mur2Ac(oyl-L-Ala-gamma-D-Glu-L-Lys-D-Ala-D-Ala)](n)-di-trans,octa-cis-undecaprenyl diphosphate + beta-D-GlcNAc-(1-&gt;4)-Mur2Ac(oyl-L-Ala-gamma-D-Glu-L-Lys-D-Ala-D-Ala)-di-trans,octa-cis-undecaprenyl diphosphate = [GlcNAc-(1-&gt;4)-Mur2Ac(oyl-L-Ala-gamma-D-Glu-L-Lys-D-Ala-D-Ala)](n+1)-di-trans,octa-cis-undecaprenyl diphosphate + di-trans,octa-cis-undecaprenyl diphosphate + H(+)</text>
        <dbReference type="Rhea" id="RHEA:23708"/>
        <dbReference type="Rhea" id="RHEA-COMP:9602"/>
        <dbReference type="Rhea" id="RHEA-COMP:9603"/>
        <dbReference type="ChEBI" id="CHEBI:15378"/>
        <dbReference type="ChEBI" id="CHEBI:58405"/>
        <dbReference type="ChEBI" id="CHEBI:60033"/>
        <dbReference type="ChEBI" id="CHEBI:78435"/>
        <dbReference type="EC" id="2.4.99.28"/>
    </reaction>
</comment>
<feature type="domain" description="Penicillin-binding protein transpeptidase" evidence="17">
    <location>
        <begin position="327"/>
        <end position="596"/>
    </location>
</feature>
<protein>
    <submittedName>
        <fullName evidence="19">Transglycosylase domain-containing protein</fullName>
    </submittedName>
</protein>
<evidence type="ECO:0000256" key="9">
    <source>
        <dbReference type="ARBA" id="ARBA00022984"/>
    </source>
</evidence>
<dbReference type="InterPro" id="IPR023346">
    <property type="entry name" value="Lysozyme-like_dom_sf"/>
</dbReference>
<keyword evidence="13" id="KW-0961">Cell wall biogenesis/degradation</keyword>
<evidence type="ECO:0000256" key="3">
    <source>
        <dbReference type="ARBA" id="ARBA00022670"/>
    </source>
</evidence>
<evidence type="ECO:0000256" key="10">
    <source>
        <dbReference type="ARBA" id="ARBA00022989"/>
    </source>
</evidence>
<dbReference type="Proteomes" id="UP001500740">
    <property type="component" value="Unassembled WGS sequence"/>
</dbReference>
<evidence type="ECO:0000313" key="20">
    <source>
        <dbReference type="Proteomes" id="UP001500740"/>
    </source>
</evidence>
<dbReference type="PANTHER" id="PTHR32282:SF32">
    <property type="entry name" value="PENICILLIN-BINDING PROTEIN 2A"/>
    <property type="match status" value="1"/>
</dbReference>
<gene>
    <name evidence="19" type="ORF">GCM10008935_29090</name>
</gene>
<evidence type="ECO:0000256" key="14">
    <source>
        <dbReference type="ARBA" id="ARBA00034000"/>
    </source>
</evidence>
<evidence type="ECO:0000256" key="11">
    <source>
        <dbReference type="ARBA" id="ARBA00023136"/>
    </source>
</evidence>
<evidence type="ECO:0000256" key="4">
    <source>
        <dbReference type="ARBA" id="ARBA00022676"/>
    </source>
</evidence>
<dbReference type="Gene3D" id="1.10.3810.10">
    <property type="entry name" value="Biosynthetic peptidoglycan transglycosylase-like"/>
    <property type="match status" value="1"/>
</dbReference>
<evidence type="ECO:0000259" key="18">
    <source>
        <dbReference type="Pfam" id="PF00912"/>
    </source>
</evidence>
<evidence type="ECO:0000313" key="19">
    <source>
        <dbReference type="EMBL" id="GAA0471314.1"/>
    </source>
</evidence>
<evidence type="ECO:0000256" key="13">
    <source>
        <dbReference type="ARBA" id="ARBA00023316"/>
    </source>
</evidence>
<keyword evidence="6 16" id="KW-0812">Transmembrane</keyword>
<dbReference type="Pfam" id="PF00905">
    <property type="entry name" value="Transpeptidase"/>
    <property type="match status" value="1"/>
</dbReference>
<keyword evidence="3" id="KW-0645">Protease</keyword>
<sequence length="718" mass="81045">MAVRTYMKNTLGKWRWAVYSVAILILLSLLGFMFILLGGRFVVDEQHFVFSESTVLQTEEGEEVVKLYDENRTYVPLDTVPEHVVDAFLAIEDHRFYDHSGVDFWAVGRAVYRDITTFSKAEGASTITQQLVKNVSLTNDQTWLRKTKEVMGAIYLERQRSKDEILEYYLNEIYFGNGIYGVEEAAQTFFSKPISDLSISEGALLAAMPRAPNYYSPLNDEERALERRNLVLERMYQIGMIDAETARHEQGKTLGLELGETNESAWLSSYVDLVLDELEEDYHLSRDEVYTGGYRITVGLDPKAQETAYKRMQQDEYYQGSQEGVEGATVILDQETGVVRAAIGGREHNRGDLNRVNVKRQPGSTFKPLVVYGPALEESLYHPYTLLIDEPLDFGDYSPRNFDDSYDGEITMYDALKDSKNVPAVGLLDEMGVDDSLEYVRDLGFELDENGLSVALGGLEEGISPLHMAALYRTFEQGGEYIEPYTIIAVENRNEEVLDAPTPEVERLFSAQTSWYLTRMLQGVVTDGTADSMQYTKDFAGKTGSTQHPHHDGGVRDAWFIGFNSDYTIASWIGYDVSDEEHYLTAGSHLATALVDSMITELDEVKDFQTSFVVPDGVDDLEPPIRLPEIMDLTANVSLGFLDGLYVDLNWSDETDGRINYDVYRELGGEVEKLGTVTGETSYRVRQVQMLDNPSYYVIPINPLNNEEGEESNRDSAF</sequence>
<feature type="transmembrane region" description="Helical" evidence="16">
    <location>
        <begin position="16"/>
        <end position="37"/>
    </location>
</feature>
<comment type="catalytic activity">
    <reaction evidence="14">
        <text>Preferential cleavage: (Ac)2-L-Lys-D-Ala-|-D-Ala. Also transpeptidation of peptidyl-alanyl moieties that are N-acyl substituents of D-alanine.</text>
        <dbReference type="EC" id="3.4.16.4"/>
    </reaction>
</comment>
<keyword evidence="20" id="KW-1185">Reference proteome</keyword>
<keyword evidence="8" id="KW-0133">Cell shape</keyword>
<name>A0ABP3K4K6_9BACI</name>
<evidence type="ECO:0000256" key="12">
    <source>
        <dbReference type="ARBA" id="ARBA00023268"/>
    </source>
</evidence>
<keyword evidence="1" id="KW-1003">Cell membrane</keyword>
<comment type="caution">
    <text evidence="19">The sequence shown here is derived from an EMBL/GenBank/DDBJ whole genome shotgun (WGS) entry which is preliminary data.</text>
</comment>
<dbReference type="NCBIfam" id="TIGR02074">
    <property type="entry name" value="PBP_1a_fam"/>
    <property type="match status" value="1"/>
</dbReference>
<keyword evidence="4" id="KW-0328">Glycosyltransferase</keyword>
<dbReference type="RefSeq" id="WP_343784826.1">
    <property type="nucleotide sequence ID" value="NZ_BAAACZ010000029.1"/>
</dbReference>
<evidence type="ECO:0000256" key="8">
    <source>
        <dbReference type="ARBA" id="ARBA00022960"/>
    </source>
</evidence>
<accession>A0ABP3K4K6</accession>
<evidence type="ECO:0000256" key="16">
    <source>
        <dbReference type="SAM" id="Phobius"/>
    </source>
</evidence>
<dbReference type="Pfam" id="PF00912">
    <property type="entry name" value="Transgly"/>
    <property type="match status" value="1"/>
</dbReference>
<dbReference type="SUPFAM" id="SSF53955">
    <property type="entry name" value="Lysozyme-like"/>
    <property type="match status" value="1"/>
</dbReference>
<reference evidence="20" key="1">
    <citation type="journal article" date="2019" name="Int. J. Syst. Evol. Microbiol.">
        <title>The Global Catalogue of Microorganisms (GCM) 10K type strain sequencing project: providing services to taxonomists for standard genome sequencing and annotation.</title>
        <authorList>
            <consortium name="The Broad Institute Genomics Platform"/>
            <consortium name="The Broad Institute Genome Sequencing Center for Infectious Disease"/>
            <person name="Wu L."/>
            <person name="Ma J."/>
        </authorList>
    </citation>
    <scope>NUCLEOTIDE SEQUENCE [LARGE SCALE GENOMIC DNA]</scope>
    <source>
        <strain evidence="20">JCM 14193</strain>
    </source>
</reference>
<organism evidence="19 20">
    <name type="scientific">Alkalibacillus silvisoli</name>
    <dbReference type="NCBI Taxonomy" id="392823"/>
    <lineage>
        <taxon>Bacteria</taxon>
        <taxon>Bacillati</taxon>
        <taxon>Bacillota</taxon>
        <taxon>Bacilli</taxon>
        <taxon>Bacillales</taxon>
        <taxon>Bacillaceae</taxon>
        <taxon>Alkalibacillus</taxon>
    </lineage>
</organism>
<evidence type="ECO:0000256" key="6">
    <source>
        <dbReference type="ARBA" id="ARBA00022692"/>
    </source>
</evidence>
<evidence type="ECO:0000256" key="7">
    <source>
        <dbReference type="ARBA" id="ARBA00022801"/>
    </source>
</evidence>
<dbReference type="InterPro" id="IPR001264">
    <property type="entry name" value="Glyco_trans_51"/>
</dbReference>